<organism evidence="2 3">
    <name type="scientific">Drosophila navojoa</name>
    <name type="common">Fruit fly</name>
    <dbReference type="NCBI Taxonomy" id="7232"/>
    <lineage>
        <taxon>Eukaryota</taxon>
        <taxon>Metazoa</taxon>
        <taxon>Ecdysozoa</taxon>
        <taxon>Arthropoda</taxon>
        <taxon>Hexapoda</taxon>
        <taxon>Insecta</taxon>
        <taxon>Pterygota</taxon>
        <taxon>Neoptera</taxon>
        <taxon>Endopterygota</taxon>
        <taxon>Diptera</taxon>
        <taxon>Brachycera</taxon>
        <taxon>Muscomorpha</taxon>
        <taxon>Ephydroidea</taxon>
        <taxon>Drosophilidae</taxon>
        <taxon>Drosophila</taxon>
    </lineage>
</organism>
<protein>
    <submittedName>
        <fullName evidence="2">Uncharacterized protein</fullName>
    </submittedName>
</protein>
<accession>A0A484AR21</accession>
<evidence type="ECO:0000313" key="3">
    <source>
        <dbReference type="Proteomes" id="UP000295192"/>
    </source>
</evidence>
<reference evidence="2 3" key="1">
    <citation type="journal article" date="2019" name="J. Hered.">
        <title>An Improved Genome Assembly for Drosophila navojoa, the Basal Species in the mojavensis Cluster.</title>
        <authorList>
            <person name="Vanderlinde T."/>
            <person name="Dupim E.G."/>
            <person name="Nazario-Yepiz N.O."/>
            <person name="Carvalho A.B."/>
        </authorList>
    </citation>
    <scope>NUCLEOTIDE SEQUENCE [LARGE SCALE GENOMIC DNA]</scope>
    <source>
        <strain evidence="2">Navoj_Jal97</strain>
        <tissue evidence="2">Whole organism</tissue>
    </source>
</reference>
<keyword evidence="3" id="KW-1185">Reference proteome</keyword>
<name>A0A484AR21_DRONA</name>
<dbReference type="OMA" id="ARCPHAH"/>
<comment type="caution">
    <text evidence="2">The sequence shown here is derived from an EMBL/GenBank/DDBJ whole genome shotgun (WGS) entry which is preliminary data.</text>
</comment>
<gene>
    <name evidence="2" type="ORF">AWZ03_014745</name>
</gene>
<evidence type="ECO:0000256" key="1">
    <source>
        <dbReference type="SAM" id="MobiDB-lite"/>
    </source>
</evidence>
<proteinExistence type="predicted"/>
<dbReference type="EMBL" id="LSRL02001835">
    <property type="protein sequence ID" value="TDG38834.1"/>
    <property type="molecule type" value="Genomic_DNA"/>
</dbReference>
<evidence type="ECO:0000313" key="2">
    <source>
        <dbReference type="EMBL" id="TDG38834.1"/>
    </source>
</evidence>
<dbReference type="AlphaFoldDB" id="A0A484AR21"/>
<sequence>MKDEIVAISSDEEWEEPRATPVRVEDSSDGEETFPQETSREDKPHANRVHSIHHSTIDVLVALEDMVMILRANFTTAYVQMRGVQRTKQPHARLHAPRIWLPSLPLPTPGAPTKPPARCPHAHIIPYAAARRCLGGSTYISPL</sequence>
<dbReference type="Proteomes" id="UP000295192">
    <property type="component" value="Unassembled WGS sequence"/>
</dbReference>
<feature type="region of interest" description="Disordered" evidence="1">
    <location>
        <begin position="1"/>
        <end position="49"/>
    </location>
</feature>